<evidence type="ECO:0000313" key="2">
    <source>
        <dbReference type="Proteomes" id="UP000015106"/>
    </source>
</evidence>
<evidence type="ECO:0000313" key="1">
    <source>
        <dbReference type="EnsemblPlants" id="TuG1812G0600001605.01.T01.cds307691"/>
    </source>
</evidence>
<accession>A0A8R7UTA5</accession>
<reference evidence="2" key="1">
    <citation type="journal article" date="2013" name="Nature">
        <title>Draft genome of the wheat A-genome progenitor Triticum urartu.</title>
        <authorList>
            <person name="Ling H.Q."/>
            <person name="Zhao S."/>
            <person name="Liu D."/>
            <person name="Wang J."/>
            <person name="Sun H."/>
            <person name="Zhang C."/>
            <person name="Fan H."/>
            <person name="Li D."/>
            <person name="Dong L."/>
            <person name="Tao Y."/>
            <person name="Gao C."/>
            <person name="Wu H."/>
            <person name="Li Y."/>
            <person name="Cui Y."/>
            <person name="Guo X."/>
            <person name="Zheng S."/>
            <person name="Wang B."/>
            <person name="Yu K."/>
            <person name="Liang Q."/>
            <person name="Yang W."/>
            <person name="Lou X."/>
            <person name="Chen J."/>
            <person name="Feng M."/>
            <person name="Jian J."/>
            <person name="Zhang X."/>
            <person name="Luo G."/>
            <person name="Jiang Y."/>
            <person name="Liu J."/>
            <person name="Wang Z."/>
            <person name="Sha Y."/>
            <person name="Zhang B."/>
            <person name="Wu H."/>
            <person name="Tang D."/>
            <person name="Shen Q."/>
            <person name="Xue P."/>
            <person name="Zou S."/>
            <person name="Wang X."/>
            <person name="Liu X."/>
            <person name="Wang F."/>
            <person name="Yang Y."/>
            <person name="An X."/>
            <person name="Dong Z."/>
            <person name="Zhang K."/>
            <person name="Zhang X."/>
            <person name="Luo M.C."/>
            <person name="Dvorak J."/>
            <person name="Tong Y."/>
            <person name="Wang J."/>
            <person name="Yang H."/>
            <person name="Li Z."/>
            <person name="Wang D."/>
            <person name="Zhang A."/>
            <person name="Wang J."/>
        </authorList>
    </citation>
    <scope>NUCLEOTIDE SEQUENCE</scope>
    <source>
        <strain evidence="2">cv. G1812</strain>
    </source>
</reference>
<organism evidence="1 2">
    <name type="scientific">Triticum urartu</name>
    <name type="common">Red wild einkorn</name>
    <name type="synonym">Crithodium urartu</name>
    <dbReference type="NCBI Taxonomy" id="4572"/>
    <lineage>
        <taxon>Eukaryota</taxon>
        <taxon>Viridiplantae</taxon>
        <taxon>Streptophyta</taxon>
        <taxon>Embryophyta</taxon>
        <taxon>Tracheophyta</taxon>
        <taxon>Spermatophyta</taxon>
        <taxon>Magnoliopsida</taxon>
        <taxon>Liliopsida</taxon>
        <taxon>Poales</taxon>
        <taxon>Poaceae</taxon>
        <taxon>BOP clade</taxon>
        <taxon>Pooideae</taxon>
        <taxon>Triticodae</taxon>
        <taxon>Triticeae</taxon>
        <taxon>Triticinae</taxon>
        <taxon>Triticum</taxon>
    </lineage>
</organism>
<sequence>MTNKIQNICYTLTTRTVDCLGIDPPINVLTFTLEIQDSNNTPERF</sequence>
<protein>
    <submittedName>
        <fullName evidence="1">Uncharacterized protein</fullName>
    </submittedName>
</protein>
<dbReference type="AlphaFoldDB" id="A0A8R7UTA5"/>
<proteinExistence type="predicted"/>
<dbReference type="Proteomes" id="UP000015106">
    <property type="component" value="Chromosome 6"/>
</dbReference>
<reference evidence="1" key="3">
    <citation type="submission" date="2022-06" db="UniProtKB">
        <authorList>
            <consortium name="EnsemblPlants"/>
        </authorList>
    </citation>
    <scope>IDENTIFICATION</scope>
</reference>
<dbReference type="Gramene" id="TuG1812G0600001605.01.T01">
    <property type="protein sequence ID" value="TuG1812G0600001605.01.T01.cds307691"/>
    <property type="gene ID" value="TuG1812G0600001605.01"/>
</dbReference>
<dbReference type="EnsemblPlants" id="TuG1812G0600001605.01.T01">
    <property type="protein sequence ID" value="TuG1812G0600001605.01.T01.cds307691"/>
    <property type="gene ID" value="TuG1812G0600001605.01"/>
</dbReference>
<keyword evidence="2" id="KW-1185">Reference proteome</keyword>
<reference evidence="1" key="2">
    <citation type="submission" date="2018-03" db="EMBL/GenBank/DDBJ databases">
        <title>The Triticum urartu genome reveals the dynamic nature of wheat genome evolution.</title>
        <authorList>
            <person name="Ling H."/>
            <person name="Ma B."/>
            <person name="Shi X."/>
            <person name="Liu H."/>
            <person name="Dong L."/>
            <person name="Sun H."/>
            <person name="Cao Y."/>
            <person name="Gao Q."/>
            <person name="Zheng S."/>
            <person name="Li Y."/>
            <person name="Yu Y."/>
            <person name="Du H."/>
            <person name="Qi M."/>
            <person name="Li Y."/>
            <person name="Yu H."/>
            <person name="Cui Y."/>
            <person name="Wang N."/>
            <person name="Chen C."/>
            <person name="Wu H."/>
            <person name="Zhao Y."/>
            <person name="Zhang J."/>
            <person name="Li Y."/>
            <person name="Zhou W."/>
            <person name="Zhang B."/>
            <person name="Hu W."/>
            <person name="Eijk M."/>
            <person name="Tang J."/>
            <person name="Witsenboer H."/>
            <person name="Zhao S."/>
            <person name="Li Z."/>
            <person name="Zhang A."/>
            <person name="Wang D."/>
            <person name="Liang C."/>
        </authorList>
    </citation>
    <scope>NUCLEOTIDE SEQUENCE [LARGE SCALE GENOMIC DNA]</scope>
    <source>
        <strain evidence="1">cv. G1812</strain>
    </source>
</reference>
<name>A0A8R7UTA5_TRIUA</name>